<evidence type="ECO:0000259" key="3">
    <source>
        <dbReference type="Pfam" id="PF03358"/>
    </source>
</evidence>
<dbReference type="AlphaFoldDB" id="A0A9D1MM88"/>
<evidence type="ECO:0000256" key="1">
    <source>
        <dbReference type="ARBA" id="ARBA00022630"/>
    </source>
</evidence>
<name>A0A9D1MM88_9FIRM</name>
<dbReference type="PANTHER" id="PTHR43278:SF4">
    <property type="entry name" value="NAD(P)H-DEPENDENT FMN-CONTAINING OXIDOREDUCTASE YWQN-RELATED"/>
    <property type="match status" value="1"/>
</dbReference>
<sequence length="206" mass="22756">MKVLMLNGSPHENGCVYTALCEVATQLEKEGIEYEIMHMGTKPVQGCLSCGSCFKTGKCFYAEDKVNECAEKLRAADAFIVGSPVYYAAPNGALCAFLDRLFYSSSKSFAGKPAAAVVNCRRGGASAAFERLNKYFTIAHMPVIPSSYWNSTHGRTPEQVRRDLEGLQVMRDLARNAARMLKGLSSSPLPQYEKKIYTDFIPRIND</sequence>
<feature type="domain" description="NADPH-dependent FMN reductase-like" evidence="3">
    <location>
        <begin position="1"/>
        <end position="153"/>
    </location>
</feature>
<dbReference type="GO" id="GO:0016491">
    <property type="term" value="F:oxidoreductase activity"/>
    <property type="evidence" value="ECO:0007669"/>
    <property type="project" value="InterPro"/>
</dbReference>
<reference evidence="4" key="2">
    <citation type="journal article" date="2021" name="PeerJ">
        <title>Extensive microbial diversity within the chicken gut microbiome revealed by metagenomics and culture.</title>
        <authorList>
            <person name="Gilroy R."/>
            <person name="Ravi A."/>
            <person name="Getino M."/>
            <person name="Pursley I."/>
            <person name="Horton D.L."/>
            <person name="Alikhan N.F."/>
            <person name="Baker D."/>
            <person name="Gharbi K."/>
            <person name="Hall N."/>
            <person name="Watson M."/>
            <person name="Adriaenssens E.M."/>
            <person name="Foster-Nyarko E."/>
            <person name="Jarju S."/>
            <person name="Secka A."/>
            <person name="Antonio M."/>
            <person name="Oren A."/>
            <person name="Chaudhuri R.R."/>
            <person name="La Ragione R."/>
            <person name="Hildebrand F."/>
            <person name="Pallen M.J."/>
        </authorList>
    </citation>
    <scope>NUCLEOTIDE SEQUENCE</scope>
    <source>
        <strain evidence="4">9366</strain>
    </source>
</reference>
<comment type="caution">
    <text evidence="4">The sequence shown here is derived from an EMBL/GenBank/DDBJ whole genome shotgun (WGS) entry which is preliminary data.</text>
</comment>
<evidence type="ECO:0000256" key="2">
    <source>
        <dbReference type="ARBA" id="ARBA00022643"/>
    </source>
</evidence>
<dbReference type="SUPFAM" id="SSF52218">
    <property type="entry name" value="Flavoproteins"/>
    <property type="match status" value="1"/>
</dbReference>
<accession>A0A9D1MM88</accession>
<dbReference type="InterPro" id="IPR005025">
    <property type="entry name" value="FMN_Rdtase-like_dom"/>
</dbReference>
<dbReference type="Pfam" id="PF03358">
    <property type="entry name" value="FMN_red"/>
    <property type="match status" value="1"/>
</dbReference>
<dbReference type="PANTHER" id="PTHR43278">
    <property type="entry name" value="NAD(P)H-DEPENDENT FMN-CONTAINING OXIDOREDUCTASE YWQN-RELATED"/>
    <property type="match status" value="1"/>
</dbReference>
<dbReference type="Proteomes" id="UP000824145">
    <property type="component" value="Unassembled WGS sequence"/>
</dbReference>
<keyword evidence="1" id="KW-0285">Flavoprotein</keyword>
<dbReference type="InterPro" id="IPR051796">
    <property type="entry name" value="ISF_SsuE-like"/>
</dbReference>
<dbReference type="Gene3D" id="3.40.50.360">
    <property type="match status" value="1"/>
</dbReference>
<protein>
    <submittedName>
        <fullName evidence="4">Flavodoxin family protein</fullName>
    </submittedName>
</protein>
<reference evidence="4" key="1">
    <citation type="submission" date="2020-10" db="EMBL/GenBank/DDBJ databases">
        <authorList>
            <person name="Gilroy R."/>
        </authorList>
    </citation>
    <scope>NUCLEOTIDE SEQUENCE</scope>
    <source>
        <strain evidence="4">9366</strain>
    </source>
</reference>
<gene>
    <name evidence="4" type="ORF">IAB07_03555</name>
</gene>
<evidence type="ECO:0000313" key="5">
    <source>
        <dbReference type="Proteomes" id="UP000824145"/>
    </source>
</evidence>
<evidence type="ECO:0000313" key="4">
    <source>
        <dbReference type="EMBL" id="HIU62829.1"/>
    </source>
</evidence>
<organism evidence="4 5">
    <name type="scientific">Candidatus Caccalectryoclostridium excrementigallinarum</name>
    <dbReference type="NCBI Taxonomy" id="2840710"/>
    <lineage>
        <taxon>Bacteria</taxon>
        <taxon>Bacillati</taxon>
        <taxon>Bacillota</taxon>
        <taxon>Clostridia</taxon>
        <taxon>Christensenellales</taxon>
        <taxon>Christensenellaceae</taxon>
        <taxon>Christensenellaceae incertae sedis</taxon>
        <taxon>Candidatus Caccalectryoclostridium</taxon>
    </lineage>
</organism>
<dbReference type="InterPro" id="IPR029039">
    <property type="entry name" value="Flavoprotein-like_sf"/>
</dbReference>
<dbReference type="EMBL" id="DVNJ01000018">
    <property type="protein sequence ID" value="HIU62829.1"/>
    <property type="molecule type" value="Genomic_DNA"/>
</dbReference>
<keyword evidence="2" id="KW-0288">FMN</keyword>
<proteinExistence type="predicted"/>